<dbReference type="EMBL" id="JABWMH010000003">
    <property type="protein sequence ID" value="NVD28435.1"/>
    <property type="molecule type" value="Genomic_DNA"/>
</dbReference>
<dbReference type="Pfam" id="PF13302">
    <property type="entry name" value="Acetyltransf_3"/>
    <property type="match status" value="1"/>
</dbReference>
<dbReference type="PANTHER" id="PTHR43792">
    <property type="entry name" value="GNAT FAMILY, PUTATIVE (AFU_ORTHOLOGUE AFUA_3G00765)-RELATED-RELATED"/>
    <property type="match status" value="1"/>
</dbReference>
<gene>
    <name evidence="2" type="ORF">HUO14_11030</name>
</gene>
<evidence type="ECO:0000313" key="2">
    <source>
        <dbReference type="EMBL" id="NVD28435.1"/>
    </source>
</evidence>
<dbReference type="PANTHER" id="PTHR43792:SF1">
    <property type="entry name" value="N-ACETYLTRANSFERASE DOMAIN-CONTAINING PROTEIN"/>
    <property type="match status" value="1"/>
</dbReference>
<evidence type="ECO:0000313" key="3">
    <source>
        <dbReference type="Proteomes" id="UP000652427"/>
    </source>
</evidence>
<reference evidence="2 3" key="1">
    <citation type="submission" date="2020-06" db="EMBL/GenBank/DDBJ databases">
        <authorList>
            <person name="Kim S.-J."/>
            <person name="Park S.-J."/>
        </authorList>
    </citation>
    <scope>NUCLEOTIDE SEQUENCE [LARGE SCALE GENOMIC DNA]</scope>
    <source>
        <strain evidence="2 3">SW-151</strain>
    </source>
</reference>
<name>A0ABX2N406_9SPHN</name>
<dbReference type="SUPFAM" id="SSF55729">
    <property type="entry name" value="Acyl-CoA N-acyltransferases (Nat)"/>
    <property type="match status" value="1"/>
</dbReference>
<accession>A0ABX2N406</accession>
<comment type="caution">
    <text evidence="2">The sequence shown here is derived from an EMBL/GenBank/DDBJ whole genome shotgun (WGS) entry which is preliminary data.</text>
</comment>
<evidence type="ECO:0000259" key="1">
    <source>
        <dbReference type="Pfam" id="PF13302"/>
    </source>
</evidence>
<dbReference type="RefSeq" id="WP_176279883.1">
    <property type="nucleotide sequence ID" value="NZ_JABWMH010000003.1"/>
</dbReference>
<keyword evidence="3" id="KW-1185">Reference proteome</keyword>
<organism evidence="2 3">
    <name type="scientific">Parasphingorhabdus flavimaris</name>
    <dbReference type="NCBI Taxonomy" id="266812"/>
    <lineage>
        <taxon>Bacteria</taxon>
        <taxon>Pseudomonadati</taxon>
        <taxon>Pseudomonadota</taxon>
        <taxon>Alphaproteobacteria</taxon>
        <taxon>Sphingomonadales</taxon>
        <taxon>Sphingomonadaceae</taxon>
        <taxon>Parasphingorhabdus</taxon>
    </lineage>
</organism>
<dbReference type="InterPro" id="IPR016181">
    <property type="entry name" value="Acyl_CoA_acyltransferase"/>
</dbReference>
<sequence length="209" mass="23012">MTNRSNIPITRRRVASEKADAIRAAVSGATAITTENASSRVATVEDAAAFHEFLSDPQIHAPIYTLPRPLTVETVRDFIADHQGQREHGTGLLFLNFDEQGAIGGYSDIAVWPEWAAGELGGAVHPDRQGKRRGVEGARLSFDWMFQFLGLDLICETASLDNHRTAHLLDGLGFRRMGEIISQRADGTTRPSLVWEVSRAEWERDADGS</sequence>
<dbReference type="Gene3D" id="3.40.630.30">
    <property type="match status" value="1"/>
</dbReference>
<dbReference type="InterPro" id="IPR051531">
    <property type="entry name" value="N-acetyltransferase"/>
</dbReference>
<dbReference type="Proteomes" id="UP000652427">
    <property type="component" value="Unassembled WGS sequence"/>
</dbReference>
<feature type="domain" description="N-acetyltransferase" evidence="1">
    <location>
        <begin position="42"/>
        <end position="175"/>
    </location>
</feature>
<protein>
    <submittedName>
        <fullName evidence="2">GNAT family N-acetyltransferase</fullName>
    </submittedName>
</protein>
<proteinExistence type="predicted"/>
<dbReference type="InterPro" id="IPR000182">
    <property type="entry name" value="GNAT_dom"/>
</dbReference>